<comment type="caution">
    <text evidence="10">The sequence shown here is derived from an EMBL/GenBank/DDBJ whole genome shotgun (WGS) entry which is preliminary data.</text>
</comment>
<dbReference type="Gene3D" id="3.30.450.20">
    <property type="entry name" value="PAS domain"/>
    <property type="match status" value="2"/>
</dbReference>
<keyword evidence="8" id="KW-0902">Two-component regulatory system</keyword>
<dbReference type="EMBL" id="JASVDS010000009">
    <property type="protein sequence ID" value="MDL5034464.1"/>
    <property type="molecule type" value="Genomic_DNA"/>
</dbReference>
<evidence type="ECO:0000256" key="7">
    <source>
        <dbReference type="ARBA" id="ARBA00022840"/>
    </source>
</evidence>
<keyword evidence="7 10" id="KW-0067">ATP-binding</keyword>
<dbReference type="InterPro" id="IPR005467">
    <property type="entry name" value="His_kinase_dom"/>
</dbReference>
<evidence type="ECO:0000256" key="3">
    <source>
        <dbReference type="ARBA" id="ARBA00022553"/>
    </source>
</evidence>
<comment type="catalytic activity">
    <reaction evidence="1">
        <text>ATP + protein L-histidine = ADP + protein N-phospho-L-histidine.</text>
        <dbReference type="EC" id="2.7.13.3"/>
    </reaction>
</comment>
<evidence type="ECO:0000256" key="8">
    <source>
        <dbReference type="ARBA" id="ARBA00023012"/>
    </source>
</evidence>
<dbReference type="InterPro" id="IPR017055">
    <property type="entry name" value="Sig_transdc_His_kinase_DctB"/>
</dbReference>
<evidence type="ECO:0000256" key="1">
    <source>
        <dbReference type="ARBA" id="ARBA00000085"/>
    </source>
</evidence>
<dbReference type="Proteomes" id="UP001238603">
    <property type="component" value="Unassembled WGS sequence"/>
</dbReference>
<dbReference type="SUPFAM" id="SSF47384">
    <property type="entry name" value="Homodimeric domain of signal transducing histidine kinase"/>
    <property type="match status" value="1"/>
</dbReference>
<organism evidence="10 11">
    <name type="scientific">Roseateles subflavus</name>
    <dbReference type="NCBI Taxonomy" id="3053353"/>
    <lineage>
        <taxon>Bacteria</taxon>
        <taxon>Pseudomonadati</taxon>
        <taxon>Pseudomonadota</taxon>
        <taxon>Betaproteobacteria</taxon>
        <taxon>Burkholderiales</taxon>
        <taxon>Sphaerotilaceae</taxon>
        <taxon>Roseateles</taxon>
    </lineage>
</organism>
<dbReference type="SMART" id="SM00388">
    <property type="entry name" value="HisKA"/>
    <property type="match status" value="1"/>
</dbReference>
<dbReference type="Gene3D" id="1.10.287.130">
    <property type="match status" value="1"/>
</dbReference>
<name>A0ABT7LPW7_9BURK</name>
<evidence type="ECO:0000256" key="4">
    <source>
        <dbReference type="ARBA" id="ARBA00022679"/>
    </source>
</evidence>
<keyword evidence="6" id="KW-0418">Kinase</keyword>
<dbReference type="PIRSF" id="PIRSF036431">
    <property type="entry name" value="STHK_DctB"/>
    <property type="match status" value="1"/>
</dbReference>
<proteinExistence type="predicted"/>
<dbReference type="CDD" id="cd00082">
    <property type="entry name" value="HisKA"/>
    <property type="match status" value="1"/>
</dbReference>
<accession>A0ABT7LPW7</accession>
<dbReference type="RefSeq" id="WP_285984541.1">
    <property type="nucleotide sequence ID" value="NZ_JASVDS010000009.1"/>
</dbReference>
<dbReference type="PROSITE" id="PS50109">
    <property type="entry name" value="HIS_KIN"/>
    <property type="match status" value="1"/>
</dbReference>
<evidence type="ECO:0000256" key="5">
    <source>
        <dbReference type="ARBA" id="ARBA00022741"/>
    </source>
</evidence>
<evidence type="ECO:0000313" key="11">
    <source>
        <dbReference type="Proteomes" id="UP001238603"/>
    </source>
</evidence>
<dbReference type="GO" id="GO:0005524">
    <property type="term" value="F:ATP binding"/>
    <property type="evidence" value="ECO:0007669"/>
    <property type="project" value="UniProtKB-KW"/>
</dbReference>
<dbReference type="InterPro" id="IPR003594">
    <property type="entry name" value="HATPase_dom"/>
</dbReference>
<gene>
    <name evidence="10" type="ORF">QRD43_21350</name>
</gene>
<keyword evidence="3" id="KW-0597">Phosphoprotein</keyword>
<dbReference type="InterPro" id="IPR003661">
    <property type="entry name" value="HisK_dim/P_dom"/>
</dbReference>
<protein>
    <recommendedName>
        <fullName evidence="2">histidine kinase</fullName>
        <ecNumber evidence="2">2.7.13.3</ecNumber>
    </recommendedName>
</protein>
<sequence>MTSPPALLQALPPPDTRPWWRRWVARLRRPNAHVWLTLGLVALGMLLGQRLSENAGMAQLAAVASERLELYTAALEAELARHDYLPNLIAIDDEVQALIAQPDDGALRRRADLKLARITVRAGASASYLVDRQGVVLASSQPSDTGNNPLSAGEQSRLRDALQAQAQHFFAVNEGNGSTEYFMLHLVRKQRQVQAAVVVRLNLAPLEATWIDLGLRSHGEKLLVVDDNEVLIMSSVPEWKYRILGHVTPEVQAALQASGRYPGASLQGMGLNVEGMEKQDALLVAVPAAKGLREGGLLLAQQRVAAPLGVRLVTLSDPAEVWRQAHYATWGGGAFGASVGLMSLYLASRRRALRQVFQAQTALQKAHGDLERLVDHRTRELRTTNEELKRQIAQRLQAETELVQAGKLAVLGQMSAGVSHELNQPLTALRALSANTLRFLEAGRTQTVAENLKAIDSVVERMAAITRQLKSFARKAENAAEPAVLQTAIANVLLLLEHRLRSAQVEVRQDLTLPDGLRVKADANRLEQVLVNLVGNAIDAMDDVSPRRLLISARKDGERVRVQVRDNGRGIDPALLPRLFEPFFTTKPAGQGLGLGLVISSKIVHEFGGTLRAVPPADMPHAEAGGMCFEFDLAWE</sequence>
<dbReference type="PANTHER" id="PTHR43065:SF46">
    <property type="entry name" value="C4-DICARBOXYLATE TRANSPORT SENSOR PROTEIN DCTB"/>
    <property type="match status" value="1"/>
</dbReference>
<dbReference type="SUPFAM" id="SSF55874">
    <property type="entry name" value="ATPase domain of HSP90 chaperone/DNA topoisomerase II/histidine kinase"/>
    <property type="match status" value="1"/>
</dbReference>
<dbReference type="InterPro" id="IPR036097">
    <property type="entry name" value="HisK_dim/P_sf"/>
</dbReference>
<dbReference type="Gene3D" id="3.30.565.10">
    <property type="entry name" value="Histidine kinase-like ATPase, C-terminal domain"/>
    <property type="match status" value="1"/>
</dbReference>
<dbReference type="InterPro" id="IPR004358">
    <property type="entry name" value="Sig_transdc_His_kin-like_C"/>
</dbReference>
<dbReference type="SMART" id="SM00387">
    <property type="entry name" value="HATPase_c"/>
    <property type="match status" value="1"/>
</dbReference>
<dbReference type="PANTHER" id="PTHR43065">
    <property type="entry name" value="SENSOR HISTIDINE KINASE"/>
    <property type="match status" value="1"/>
</dbReference>
<evidence type="ECO:0000256" key="2">
    <source>
        <dbReference type="ARBA" id="ARBA00012438"/>
    </source>
</evidence>
<dbReference type="InterPro" id="IPR036890">
    <property type="entry name" value="HATPase_C_sf"/>
</dbReference>
<keyword evidence="5" id="KW-0547">Nucleotide-binding</keyword>
<feature type="domain" description="Histidine kinase" evidence="9">
    <location>
        <begin position="417"/>
        <end position="636"/>
    </location>
</feature>
<dbReference type="Pfam" id="PF02518">
    <property type="entry name" value="HATPase_c"/>
    <property type="match status" value="1"/>
</dbReference>
<evidence type="ECO:0000259" key="9">
    <source>
        <dbReference type="PROSITE" id="PS50109"/>
    </source>
</evidence>
<dbReference type="Pfam" id="PF00512">
    <property type="entry name" value="HisKA"/>
    <property type="match status" value="1"/>
</dbReference>
<reference evidence="10 11" key="1">
    <citation type="submission" date="2023-06" db="EMBL/GenBank/DDBJ databases">
        <title>Pelomonas sp. APW6 16S ribosomal RNA gene genome sequencing and assembly.</title>
        <authorList>
            <person name="Woo H."/>
        </authorList>
    </citation>
    <scope>NUCLEOTIDE SEQUENCE [LARGE SCALE GENOMIC DNA]</scope>
    <source>
        <strain evidence="10 11">APW6</strain>
    </source>
</reference>
<evidence type="ECO:0000256" key="6">
    <source>
        <dbReference type="ARBA" id="ARBA00022777"/>
    </source>
</evidence>
<dbReference type="PRINTS" id="PR00344">
    <property type="entry name" value="BCTRLSENSOR"/>
</dbReference>
<dbReference type="Gene3D" id="6.10.250.3020">
    <property type="match status" value="1"/>
</dbReference>
<evidence type="ECO:0000313" key="10">
    <source>
        <dbReference type="EMBL" id="MDL5034464.1"/>
    </source>
</evidence>
<dbReference type="EC" id="2.7.13.3" evidence="2"/>
<keyword evidence="4" id="KW-0808">Transferase</keyword>
<keyword evidence="11" id="KW-1185">Reference proteome</keyword>